<dbReference type="GO" id="GO:0006629">
    <property type="term" value="P:lipid metabolic process"/>
    <property type="evidence" value="ECO:0007669"/>
    <property type="project" value="TreeGrafter"/>
</dbReference>
<evidence type="ECO:0000259" key="2">
    <source>
        <dbReference type="Pfam" id="PF13472"/>
    </source>
</evidence>
<dbReference type="InterPro" id="IPR013830">
    <property type="entry name" value="SGNH_hydro"/>
</dbReference>
<name>A0A6A6TY00_9PEZI</name>
<dbReference type="AlphaFoldDB" id="A0A6A6TY00"/>
<dbReference type="InterPro" id="IPR036514">
    <property type="entry name" value="SGNH_hydro_sf"/>
</dbReference>
<feature type="signal peptide" evidence="1">
    <location>
        <begin position="1"/>
        <end position="20"/>
    </location>
</feature>
<evidence type="ECO:0000313" key="4">
    <source>
        <dbReference type="Proteomes" id="UP000799302"/>
    </source>
</evidence>
<dbReference type="EMBL" id="MU004245">
    <property type="protein sequence ID" value="KAF2663544.1"/>
    <property type="molecule type" value="Genomic_DNA"/>
</dbReference>
<keyword evidence="3" id="KW-0378">Hydrolase</keyword>
<dbReference type="OrthoDB" id="21678at2759"/>
<protein>
    <submittedName>
        <fullName evidence="3">SGNH hydrolase</fullName>
    </submittedName>
</protein>
<dbReference type="SUPFAM" id="SSF52266">
    <property type="entry name" value="SGNH hydrolase"/>
    <property type="match status" value="1"/>
</dbReference>
<dbReference type="InterPro" id="IPR037460">
    <property type="entry name" value="SEST-like"/>
</dbReference>
<gene>
    <name evidence="3" type="ORF">BT63DRAFT_461268</name>
</gene>
<organism evidence="3 4">
    <name type="scientific">Microthyrium microscopicum</name>
    <dbReference type="NCBI Taxonomy" id="703497"/>
    <lineage>
        <taxon>Eukaryota</taxon>
        <taxon>Fungi</taxon>
        <taxon>Dikarya</taxon>
        <taxon>Ascomycota</taxon>
        <taxon>Pezizomycotina</taxon>
        <taxon>Dothideomycetes</taxon>
        <taxon>Dothideomycetes incertae sedis</taxon>
        <taxon>Microthyriales</taxon>
        <taxon>Microthyriaceae</taxon>
        <taxon>Microthyrium</taxon>
    </lineage>
</organism>
<keyword evidence="1" id="KW-0732">Signal</keyword>
<sequence>MKMGFRTLSLLGLHLLSTSALQIANIGSSYAAGPGIPSNPGNYAHILASRLNASLADIAVSGSTLSGIAPQIAKIPTTSDIVLITSGGNDLNYVGSLSMDSNASNLSETQLADRYANVLSKINARAPKATIYVAEYLTILGPDAQAGAATFSASRLKYHQGTFDTLEKATAAAAAKSKAFAVLVPVSKASEGHGLGSSVPWANGRSVPAGAGGVAWHPNTAGMKAVAEMIYGKVKERSS</sequence>
<dbReference type="GO" id="GO:0016788">
    <property type="term" value="F:hydrolase activity, acting on ester bonds"/>
    <property type="evidence" value="ECO:0007669"/>
    <property type="project" value="InterPro"/>
</dbReference>
<proteinExistence type="predicted"/>
<dbReference type="Proteomes" id="UP000799302">
    <property type="component" value="Unassembled WGS sequence"/>
</dbReference>
<reference evidence="3" key="1">
    <citation type="journal article" date="2020" name="Stud. Mycol.">
        <title>101 Dothideomycetes genomes: a test case for predicting lifestyles and emergence of pathogens.</title>
        <authorList>
            <person name="Haridas S."/>
            <person name="Albert R."/>
            <person name="Binder M."/>
            <person name="Bloem J."/>
            <person name="Labutti K."/>
            <person name="Salamov A."/>
            <person name="Andreopoulos B."/>
            <person name="Baker S."/>
            <person name="Barry K."/>
            <person name="Bills G."/>
            <person name="Bluhm B."/>
            <person name="Cannon C."/>
            <person name="Castanera R."/>
            <person name="Culley D."/>
            <person name="Daum C."/>
            <person name="Ezra D."/>
            <person name="Gonzalez J."/>
            <person name="Henrissat B."/>
            <person name="Kuo A."/>
            <person name="Liang C."/>
            <person name="Lipzen A."/>
            <person name="Lutzoni F."/>
            <person name="Magnuson J."/>
            <person name="Mondo S."/>
            <person name="Nolan M."/>
            <person name="Ohm R."/>
            <person name="Pangilinan J."/>
            <person name="Park H.-J."/>
            <person name="Ramirez L."/>
            <person name="Alfaro M."/>
            <person name="Sun H."/>
            <person name="Tritt A."/>
            <person name="Yoshinaga Y."/>
            <person name="Zwiers L.-H."/>
            <person name="Turgeon B."/>
            <person name="Goodwin S."/>
            <person name="Spatafora J."/>
            <person name="Crous P."/>
            <person name="Grigoriev I."/>
        </authorList>
    </citation>
    <scope>NUCLEOTIDE SEQUENCE</scope>
    <source>
        <strain evidence="3">CBS 115976</strain>
    </source>
</reference>
<evidence type="ECO:0000256" key="1">
    <source>
        <dbReference type="SAM" id="SignalP"/>
    </source>
</evidence>
<evidence type="ECO:0000313" key="3">
    <source>
        <dbReference type="EMBL" id="KAF2663544.1"/>
    </source>
</evidence>
<dbReference type="Gene3D" id="3.40.50.1110">
    <property type="entry name" value="SGNH hydrolase"/>
    <property type="match status" value="1"/>
</dbReference>
<feature type="chain" id="PRO_5025694921" evidence="1">
    <location>
        <begin position="21"/>
        <end position="239"/>
    </location>
</feature>
<accession>A0A6A6TY00</accession>
<dbReference type="PANTHER" id="PTHR37981:SF1">
    <property type="entry name" value="SGNH HYDROLASE-TYPE ESTERASE DOMAIN-CONTAINING PROTEIN"/>
    <property type="match status" value="1"/>
</dbReference>
<keyword evidence="4" id="KW-1185">Reference proteome</keyword>
<feature type="domain" description="SGNH hydrolase-type esterase" evidence="2">
    <location>
        <begin position="26"/>
        <end position="225"/>
    </location>
</feature>
<dbReference type="PANTHER" id="PTHR37981">
    <property type="entry name" value="LIPASE 2"/>
    <property type="match status" value="1"/>
</dbReference>
<dbReference type="Pfam" id="PF13472">
    <property type="entry name" value="Lipase_GDSL_2"/>
    <property type="match status" value="1"/>
</dbReference>